<dbReference type="EnsemblPlants" id="MELO3C006859.2.1">
    <property type="protein sequence ID" value="MELO3C006859.2.1"/>
    <property type="gene ID" value="MELO3C006859.2"/>
</dbReference>
<feature type="region of interest" description="Disordered" evidence="1">
    <location>
        <begin position="1"/>
        <end position="44"/>
    </location>
</feature>
<dbReference type="OrthoDB" id="1939700at2759"/>
<dbReference type="SMR" id="A0A1S3AYQ5"/>
<sequence length="615" mass="68973">MGKQRYWSGHGTKTTPSPSSIKRVFKNDLDNEASSSSSSSSSTSAGCMCAVFQLFDFHPLSHLSSQSSAPLNPQSDHHVPKGTEAPRNSLESEEELHVSDPLPSKTPKQKENQDALHFPKGIVQIKTKSNGMNNNLSTGNDSPSTKTPTLVARLMGLDILPQSTSSPYSSITPKSAYYSKTTTKLKSGSRSLPETPRSSCERKSNVDNYHHRFSLQIPNNYDNKENNANPNPNPSSTTPTHYAKEMVKQMKESVSRRKEAALIDITNLNNNNTRRDQDMIINYQTKPKSQTRQRVVLEPKVEANKEAANLQKTMKVKKQKGVKTTTTTTTKMVVSKKGNKKEEAFVVSSRITKAAIDAPLKKTPLSNELLNFGSVPTTILINKHPPFSSSIKPTQIQPPCKRNQGTNQTSDKESKRYFQSPNHQQSLIQLPPKKDGNKPKPKHHIITTVAAAAANCNDNHEITAEVDYVRQILLRRSTTTSSSIFSSVFLENVNYKNAHNYKISIPHRKLLCHLVEELLKPYLELRPYRQGAWGGERWPEVAEKLCEKVRKMPRAKCEVLEDIDGIIEKDMDIVGIGYEEEKEEEGEGIVREIEEWIVEELLKETVRFVETEMAG</sequence>
<accession>A0A1S3AYQ5</accession>
<dbReference type="Gramene" id="MELO3C006859.2.1">
    <property type="protein sequence ID" value="MELO3C006859.2.1"/>
    <property type="gene ID" value="MELO3C006859.2"/>
</dbReference>
<feature type="compositionally biased region" description="Polar residues" evidence="1">
    <location>
        <begin position="182"/>
        <end position="198"/>
    </location>
</feature>
<dbReference type="InterPro" id="IPR032795">
    <property type="entry name" value="DUF3741-assoc"/>
</dbReference>
<feature type="compositionally biased region" description="Low complexity" evidence="1">
    <location>
        <begin position="34"/>
        <end position="44"/>
    </location>
</feature>
<proteinExistence type="predicted"/>
<feature type="region of interest" description="Disordered" evidence="1">
    <location>
        <begin position="63"/>
        <end position="114"/>
    </location>
</feature>
<feature type="compositionally biased region" description="Polar residues" evidence="1">
    <location>
        <begin position="63"/>
        <end position="74"/>
    </location>
</feature>
<gene>
    <name evidence="6" type="primary">LOC103484030</name>
    <name evidence="4" type="synonym">103484030</name>
</gene>
<dbReference type="InParanoid" id="A0A1S3AYQ5"/>
<feature type="compositionally biased region" description="Low complexity" evidence="1">
    <location>
        <begin position="218"/>
        <end position="230"/>
    </location>
</feature>
<dbReference type="InterPro" id="IPR025486">
    <property type="entry name" value="DUF4378"/>
</dbReference>
<feature type="compositionally biased region" description="Basic and acidic residues" evidence="1">
    <location>
        <begin position="199"/>
        <end position="210"/>
    </location>
</feature>
<organism evidence="5 6">
    <name type="scientific">Cucumis melo</name>
    <name type="common">Muskmelon</name>
    <dbReference type="NCBI Taxonomy" id="3656"/>
    <lineage>
        <taxon>Eukaryota</taxon>
        <taxon>Viridiplantae</taxon>
        <taxon>Streptophyta</taxon>
        <taxon>Embryophyta</taxon>
        <taxon>Tracheophyta</taxon>
        <taxon>Spermatophyta</taxon>
        <taxon>Magnoliopsida</taxon>
        <taxon>eudicotyledons</taxon>
        <taxon>Gunneridae</taxon>
        <taxon>Pentapetalae</taxon>
        <taxon>rosids</taxon>
        <taxon>fabids</taxon>
        <taxon>Cucurbitales</taxon>
        <taxon>Cucurbitaceae</taxon>
        <taxon>Benincaseae</taxon>
        <taxon>Cucumis</taxon>
    </lineage>
</organism>
<evidence type="ECO:0000256" key="1">
    <source>
        <dbReference type="SAM" id="MobiDB-lite"/>
    </source>
</evidence>
<dbReference type="KEGG" id="cmo:103484030"/>
<feature type="domain" description="DUF4378" evidence="2">
    <location>
        <begin position="466"/>
        <end position="604"/>
    </location>
</feature>
<name>A0A1S3AYQ5_CUCME</name>
<dbReference type="GeneID" id="103484030"/>
<evidence type="ECO:0000313" key="5">
    <source>
        <dbReference type="Proteomes" id="UP001652600"/>
    </source>
</evidence>
<protein>
    <submittedName>
        <fullName evidence="6">Uncharacterized protein LOC103484030</fullName>
    </submittedName>
</protein>
<evidence type="ECO:0000313" key="4">
    <source>
        <dbReference type="EnsemblPlants" id="MELO3C006859.2.1"/>
    </source>
</evidence>
<feature type="compositionally biased region" description="Polar residues" evidence="1">
    <location>
        <begin position="387"/>
        <end position="409"/>
    </location>
</feature>
<dbReference type="Proteomes" id="UP001652600">
    <property type="component" value="Chromosome 6"/>
</dbReference>
<reference evidence="6" key="2">
    <citation type="submission" date="2025-04" db="UniProtKB">
        <authorList>
            <consortium name="RefSeq"/>
        </authorList>
    </citation>
    <scope>IDENTIFICATION</scope>
</reference>
<dbReference type="PANTHER" id="PTHR37751:SF1">
    <property type="entry name" value="LOW PROTEIN: M-PHASE INDUCER PHOSPHATASE-LIKE PROTEIN"/>
    <property type="match status" value="1"/>
</dbReference>
<evidence type="ECO:0000313" key="6">
    <source>
        <dbReference type="RefSeq" id="XP_008439147.1"/>
    </source>
</evidence>
<dbReference type="AlphaFoldDB" id="A0A1S3AYQ5"/>
<dbReference type="Pfam" id="PF14383">
    <property type="entry name" value="VARLMGL"/>
    <property type="match status" value="1"/>
</dbReference>
<keyword evidence="5" id="KW-1185">Reference proteome</keyword>
<feature type="region of interest" description="Disordered" evidence="1">
    <location>
        <begin position="387"/>
        <end position="441"/>
    </location>
</feature>
<feature type="domain" description="DUF3741" evidence="3">
    <location>
        <begin position="137"/>
        <end position="166"/>
    </location>
</feature>
<dbReference type="PANTHER" id="PTHR37751">
    <property type="entry name" value="LOW PROTEIN: M-PHASE INDUCER PHOSPHATASE-LIKE PROTEIN"/>
    <property type="match status" value="1"/>
</dbReference>
<dbReference type="eggNOG" id="ENOG502RST5">
    <property type="taxonomic scope" value="Eukaryota"/>
</dbReference>
<dbReference type="Pfam" id="PF14309">
    <property type="entry name" value="DUF4378"/>
    <property type="match status" value="1"/>
</dbReference>
<evidence type="ECO:0000259" key="3">
    <source>
        <dbReference type="Pfam" id="PF14383"/>
    </source>
</evidence>
<feature type="compositionally biased region" description="Polar residues" evidence="1">
    <location>
        <begin position="11"/>
        <end position="20"/>
    </location>
</feature>
<evidence type="ECO:0000259" key="2">
    <source>
        <dbReference type="Pfam" id="PF14309"/>
    </source>
</evidence>
<feature type="region of interest" description="Disordered" evidence="1">
    <location>
        <begin position="182"/>
        <end position="240"/>
    </location>
</feature>
<feature type="compositionally biased region" description="Polar residues" evidence="1">
    <location>
        <begin position="417"/>
        <end position="428"/>
    </location>
</feature>
<reference evidence="4" key="1">
    <citation type="submission" date="2023-03" db="UniProtKB">
        <authorList>
            <consortium name="EnsemblPlants"/>
        </authorList>
    </citation>
    <scope>IDENTIFICATION</scope>
</reference>
<dbReference type="RefSeq" id="XP_008439147.1">
    <property type="nucleotide sequence ID" value="XM_008440925.2"/>
</dbReference>